<reference evidence="1 2" key="1">
    <citation type="journal article" date="2022" name="DNA Res.">
        <title>Chromosomal-level genome assembly of the orchid tree Bauhinia variegata (Leguminosae; Cercidoideae) supports the allotetraploid origin hypothesis of Bauhinia.</title>
        <authorList>
            <person name="Zhong Y."/>
            <person name="Chen Y."/>
            <person name="Zheng D."/>
            <person name="Pang J."/>
            <person name="Liu Y."/>
            <person name="Luo S."/>
            <person name="Meng S."/>
            <person name="Qian L."/>
            <person name="Wei D."/>
            <person name="Dai S."/>
            <person name="Zhou R."/>
        </authorList>
    </citation>
    <scope>NUCLEOTIDE SEQUENCE [LARGE SCALE GENOMIC DNA]</scope>
    <source>
        <strain evidence="1">BV-YZ2020</strain>
    </source>
</reference>
<name>A0ACB9Q9M0_BAUVA</name>
<gene>
    <name evidence="1" type="ORF">L6164_000772</name>
</gene>
<accession>A0ACB9Q9M0</accession>
<protein>
    <submittedName>
        <fullName evidence="1">Uncharacterized protein</fullName>
    </submittedName>
</protein>
<sequence length="507" mass="56156">MDTEPKGTPSSEGCNGFKVFDIDHFNDEEERITSLLTRDGSVDIHGQPAIKARSGGWRCAMLLLVNEMLVTLAFTGVEVNLVLFSKSVLRQTNAEASNTFSRWMGTAYFFSLIGAFLSDSYLGRYLTCIIFQAVLLIGLVALSLSTHLLLKPQGCGIIGFSCEPHTPIQLAMFYISIYLIALGNGASEPALATFGADQFDEEDPTEVRSKTSFYSYFYVSLNLGSLVAETFLVYIETMGDWVLGFWICAGSAVFSFLILLSGTLRYRNFKPSGNPLSRFAQVIMASIRKRKLQLPTKGEGLYDIQEGDDSNTMRRMHHTGGLRFLDRAAIISAEDMSLLPHTDQTQNPWKLCTVTQVEEVKCFLRLLPLWLCIIFSSVVYIQMLSLFIEQGISEAFVVVAQMEFFASQTPDGLKSLGMGLSMSSSALGSYVASFVLTAVVKITESHGKPGWVPANLNDGHLDRFFFLSACLTAINLVLYVVMAKRYKGMVLEKREETSKVEISSISE</sequence>
<evidence type="ECO:0000313" key="1">
    <source>
        <dbReference type="EMBL" id="KAI4356779.1"/>
    </source>
</evidence>
<comment type="caution">
    <text evidence="1">The sequence shown here is derived from an EMBL/GenBank/DDBJ whole genome shotgun (WGS) entry which is preliminary data.</text>
</comment>
<evidence type="ECO:0000313" key="2">
    <source>
        <dbReference type="Proteomes" id="UP000828941"/>
    </source>
</evidence>
<dbReference type="EMBL" id="CM039426">
    <property type="protein sequence ID" value="KAI4356779.1"/>
    <property type="molecule type" value="Genomic_DNA"/>
</dbReference>
<proteinExistence type="predicted"/>
<keyword evidence="2" id="KW-1185">Reference proteome</keyword>
<dbReference type="Proteomes" id="UP000828941">
    <property type="component" value="Chromosome 1"/>
</dbReference>
<organism evidence="1 2">
    <name type="scientific">Bauhinia variegata</name>
    <name type="common">Purple orchid tree</name>
    <name type="synonym">Phanera variegata</name>
    <dbReference type="NCBI Taxonomy" id="167791"/>
    <lineage>
        <taxon>Eukaryota</taxon>
        <taxon>Viridiplantae</taxon>
        <taxon>Streptophyta</taxon>
        <taxon>Embryophyta</taxon>
        <taxon>Tracheophyta</taxon>
        <taxon>Spermatophyta</taxon>
        <taxon>Magnoliopsida</taxon>
        <taxon>eudicotyledons</taxon>
        <taxon>Gunneridae</taxon>
        <taxon>Pentapetalae</taxon>
        <taxon>rosids</taxon>
        <taxon>fabids</taxon>
        <taxon>Fabales</taxon>
        <taxon>Fabaceae</taxon>
        <taxon>Cercidoideae</taxon>
        <taxon>Cercideae</taxon>
        <taxon>Bauhiniinae</taxon>
        <taxon>Bauhinia</taxon>
    </lineage>
</organism>